<feature type="region of interest" description="Disordered" evidence="1">
    <location>
        <begin position="1"/>
        <end position="72"/>
    </location>
</feature>
<proteinExistence type="predicted"/>
<dbReference type="Pfam" id="PF07530">
    <property type="entry name" value="PRE_C2HC"/>
    <property type="match status" value="1"/>
</dbReference>
<sequence length="225" mass="25329">MKDDGFQTVASKRQKRKLKATTANPRKRATTKASTASPSPDPSPSQTVVENSNDESEDSPMTDEQSNVPDLNRPSATFALLRHENVEFYSYALENERTLRVVIRGLPVELSAEHITEDLLSKDLPEQEVHCMYHTKTKTPYERCLVILDLSPQGKAIFDVRSICCLTGLKVETPHTQRDRSVPSLSTLRPLRSQLPCPPEVRQVPRRSRSAVIADCLRTFVTRLC</sequence>
<evidence type="ECO:0000259" key="2">
    <source>
        <dbReference type="SMART" id="SM00596"/>
    </source>
</evidence>
<reference evidence="3" key="1">
    <citation type="submission" date="2022-03" db="EMBL/GenBank/DDBJ databases">
        <authorList>
            <person name="Lindestad O."/>
        </authorList>
    </citation>
    <scope>NUCLEOTIDE SEQUENCE</scope>
</reference>
<name>A0A8S4RGL4_9NEOP</name>
<evidence type="ECO:0000313" key="3">
    <source>
        <dbReference type="EMBL" id="CAH2234902.1"/>
    </source>
</evidence>
<keyword evidence="4" id="KW-1185">Reference proteome</keyword>
<dbReference type="SMART" id="SM00596">
    <property type="entry name" value="PRE_C2HC"/>
    <property type="match status" value="1"/>
</dbReference>
<evidence type="ECO:0000313" key="4">
    <source>
        <dbReference type="Proteomes" id="UP000838756"/>
    </source>
</evidence>
<feature type="domain" description="Pre-C2HC" evidence="2">
    <location>
        <begin position="112"/>
        <end position="181"/>
    </location>
</feature>
<feature type="compositionally biased region" description="Acidic residues" evidence="1">
    <location>
        <begin position="52"/>
        <end position="61"/>
    </location>
</feature>
<organism evidence="3 4">
    <name type="scientific">Pararge aegeria aegeria</name>
    <dbReference type="NCBI Taxonomy" id="348720"/>
    <lineage>
        <taxon>Eukaryota</taxon>
        <taxon>Metazoa</taxon>
        <taxon>Ecdysozoa</taxon>
        <taxon>Arthropoda</taxon>
        <taxon>Hexapoda</taxon>
        <taxon>Insecta</taxon>
        <taxon>Pterygota</taxon>
        <taxon>Neoptera</taxon>
        <taxon>Endopterygota</taxon>
        <taxon>Lepidoptera</taxon>
        <taxon>Glossata</taxon>
        <taxon>Ditrysia</taxon>
        <taxon>Papilionoidea</taxon>
        <taxon>Nymphalidae</taxon>
        <taxon>Satyrinae</taxon>
        <taxon>Satyrini</taxon>
        <taxon>Parargina</taxon>
        <taxon>Pararge</taxon>
    </lineage>
</organism>
<gene>
    <name evidence="3" type="primary">jg102</name>
    <name evidence="3" type="ORF">PAEG_LOCUS12623</name>
</gene>
<comment type="caution">
    <text evidence="3">The sequence shown here is derived from an EMBL/GenBank/DDBJ whole genome shotgun (WGS) entry which is preliminary data.</text>
</comment>
<dbReference type="EMBL" id="CAKXAJ010025093">
    <property type="protein sequence ID" value="CAH2234902.1"/>
    <property type="molecule type" value="Genomic_DNA"/>
</dbReference>
<protein>
    <submittedName>
        <fullName evidence="3">Jg102 protein</fullName>
    </submittedName>
</protein>
<dbReference type="OrthoDB" id="7477923at2759"/>
<dbReference type="AlphaFoldDB" id="A0A8S4RGL4"/>
<evidence type="ECO:0000256" key="1">
    <source>
        <dbReference type="SAM" id="MobiDB-lite"/>
    </source>
</evidence>
<accession>A0A8S4RGL4</accession>
<dbReference type="Proteomes" id="UP000838756">
    <property type="component" value="Unassembled WGS sequence"/>
</dbReference>
<dbReference type="InterPro" id="IPR006579">
    <property type="entry name" value="Pre_C2HC_dom"/>
</dbReference>
<feature type="compositionally biased region" description="Basic residues" evidence="1">
    <location>
        <begin position="12"/>
        <end position="30"/>
    </location>
</feature>